<evidence type="ECO:0000313" key="7">
    <source>
        <dbReference type="EMBL" id="MDQ0176703.1"/>
    </source>
</evidence>
<evidence type="ECO:0000256" key="4">
    <source>
        <dbReference type="ARBA" id="ARBA00023136"/>
    </source>
</evidence>
<evidence type="ECO:0000256" key="6">
    <source>
        <dbReference type="SAM" id="Phobius"/>
    </source>
</evidence>
<gene>
    <name evidence="7" type="ORF">J2S08_002561</name>
</gene>
<sequence>MLENIVKTVAAASAAAVSFLWGEWSILLKILLAFVIIDYVTGLIASAVEGRLRSKVGLVGIARKVLIFLMVAVANLVDIVLIESGIREEPFLMMAVIVFYIINELLSITENGGRIGLPIPSQIRQAIEMLNQKEVKK</sequence>
<feature type="transmembrane region" description="Helical" evidence="6">
    <location>
        <begin position="91"/>
        <end position="108"/>
    </location>
</feature>
<dbReference type="Pfam" id="PF05105">
    <property type="entry name" value="Phage_holin_4_1"/>
    <property type="match status" value="1"/>
</dbReference>
<dbReference type="EMBL" id="JAUSTT010000015">
    <property type="protein sequence ID" value="MDQ0176703.1"/>
    <property type="molecule type" value="Genomic_DNA"/>
</dbReference>
<dbReference type="RefSeq" id="WP_307230068.1">
    <property type="nucleotide sequence ID" value="NZ_JAUSTT010000015.1"/>
</dbReference>
<evidence type="ECO:0000256" key="3">
    <source>
        <dbReference type="ARBA" id="ARBA00022989"/>
    </source>
</evidence>
<organism evidence="7 8">
    <name type="scientific">Bacillus chungangensis</name>
    <dbReference type="NCBI Taxonomy" id="587633"/>
    <lineage>
        <taxon>Bacteria</taxon>
        <taxon>Bacillati</taxon>
        <taxon>Bacillota</taxon>
        <taxon>Bacilli</taxon>
        <taxon>Bacillales</taxon>
        <taxon>Bacillaceae</taxon>
        <taxon>Bacillus</taxon>
    </lineage>
</organism>
<dbReference type="InterPro" id="IPR006480">
    <property type="entry name" value="Phage_holin_4_1"/>
</dbReference>
<name>A0ABT9WUA4_9BACI</name>
<keyword evidence="3 6" id="KW-1133">Transmembrane helix</keyword>
<comment type="subcellular location">
    <subcellularLocation>
        <location evidence="1">Membrane</location>
        <topology evidence="1">Multi-pass membrane protein</topology>
    </subcellularLocation>
</comment>
<proteinExistence type="inferred from homology"/>
<keyword evidence="4 6" id="KW-0472">Membrane</keyword>
<comment type="similarity">
    <text evidence="5">Belongs to the bacteriophage holin family. Cp-1 holin subfamily.</text>
</comment>
<evidence type="ECO:0000256" key="1">
    <source>
        <dbReference type="ARBA" id="ARBA00004141"/>
    </source>
</evidence>
<evidence type="ECO:0000256" key="2">
    <source>
        <dbReference type="ARBA" id="ARBA00022692"/>
    </source>
</evidence>
<keyword evidence="8" id="KW-1185">Reference proteome</keyword>
<protein>
    <submittedName>
        <fullName evidence="7">Toxin secretion/phage lysis holin</fullName>
    </submittedName>
</protein>
<dbReference type="NCBIfam" id="TIGR01593">
    <property type="entry name" value="holin_tox_secr"/>
    <property type="match status" value="1"/>
</dbReference>
<evidence type="ECO:0000256" key="5">
    <source>
        <dbReference type="ARBA" id="ARBA00023600"/>
    </source>
</evidence>
<comment type="caution">
    <text evidence="7">The sequence shown here is derived from an EMBL/GenBank/DDBJ whole genome shotgun (WGS) entry which is preliminary data.</text>
</comment>
<evidence type="ECO:0000313" key="8">
    <source>
        <dbReference type="Proteomes" id="UP001223586"/>
    </source>
</evidence>
<feature type="transmembrane region" description="Helical" evidence="6">
    <location>
        <begin position="65"/>
        <end position="85"/>
    </location>
</feature>
<feature type="transmembrane region" description="Helical" evidence="6">
    <location>
        <begin position="26"/>
        <end position="45"/>
    </location>
</feature>
<dbReference type="Proteomes" id="UP001223586">
    <property type="component" value="Unassembled WGS sequence"/>
</dbReference>
<accession>A0ABT9WUA4</accession>
<reference evidence="7 8" key="1">
    <citation type="submission" date="2023-07" db="EMBL/GenBank/DDBJ databases">
        <title>Genomic Encyclopedia of Type Strains, Phase IV (KMG-IV): sequencing the most valuable type-strain genomes for metagenomic binning, comparative biology and taxonomic classification.</title>
        <authorList>
            <person name="Goeker M."/>
        </authorList>
    </citation>
    <scope>NUCLEOTIDE SEQUENCE [LARGE SCALE GENOMIC DNA]</scope>
    <source>
        <strain evidence="7 8">DSM 23837</strain>
    </source>
</reference>
<keyword evidence="2 6" id="KW-0812">Transmembrane</keyword>